<feature type="region of interest" description="Disordered" evidence="9">
    <location>
        <begin position="1"/>
        <end position="61"/>
    </location>
</feature>
<organism evidence="11 12">
    <name type="scientific">Truncatella angustata</name>
    <dbReference type="NCBI Taxonomy" id="152316"/>
    <lineage>
        <taxon>Eukaryota</taxon>
        <taxon>Fungi</taxon>
        <taxon>Dikarya</taxon>
        <taxon>Ascomycota</taxon>
        <taxon>Pezizomycotina</taxon>
        <taxon>Sordariomycetes</taxon>
        <taxon>Xylariomycetidae</taxon>
        <taxon>Amphisphaeriales</taxon>
        <taxon>Sporocadaceae</taxon>
        <taxon>Truncatella</taxon>
    </lineage>
</organism>
<dbReference type="PROSITE" id="PS50157">
    <property type="entry name" value="ZINC_FINGER_C2H2_2"/>
    <property type="match status" value="2"/>
</dbReference>
<dbReference type="Gene3D" id="3.30.160.60">
    <property type="entry name" value="Classic Zinc Finger"/>
    <property type="match status" value="3"/>
</dbReference>
<evidence type="ECO:0000256" key="3">
    <source>
        <dbReference type="ARBA" id="ARBA00022737"/>
    </source>
</evidence>
<evidence type="ECO:0000313" key="11">
    <source>
        <dbReference type="EMBL" id="KAH6660098.1"/>
    </source>
</evidence>
<keyword evidence="2" id="KW-0479">Metal-binding</keyword>
<feature type="compositionally biased region" description="Low complexity" evidence="9">
    <location>
        <begin position="511"/>
        <end position="527"/>
    </location>
</feature>
<dbReference type="AlphaFoldDB" id="A0A9P8UXP8"/>
<dbReference type="GO" id="GO:0008270">
    <property type="term" value="F:zinc ion binding"/>
    <property type="evidence" value="ECO:0007669"/>
    <property type="project" value="UniProtKB-KW"/>
</dbReference>
<accession>A0A9P8UXP8</accession>
<dbReference type="InterPro" id="IPR036236">
    <property type="entry name" value="Znf_C2H2_sf"/>
</dbReference>
<dbReference type="GO" id="GO:0005634">
    <property type="term" value="C:nucleus"/>
    <property type="evidence" value="ECO:0007669"/>
    <property type="project" value="UniProtKB-SubCell"/>
</dbReference>
<feature type="coiled-coil region" evidence="8">
    <location>
        <begin position="562"/>
        <end position="596"/>
    </location>
</feature>
<comment type="subcellular location">
    <subcellularLocation>
        <location evidence="1">Nucleus</location>
    </subcellularLocation>
</comment>
<evidence type="ECO:0000256" key="2">
    <source>
        <dbReference type="ARBA" id="ARBA00022723"/>
    </source>
</evidence>
<dbReference type="GeneID" id="70125573"/>
<dbReference type="FunFam" id="3.30.160.60:FF:000303">
    <property type="entry name" value="Zinc finger protein 41"/>
    <property type="match status" value="1"/>
</dbReference>
<feature type="compositionally biased region" description="Polar residues" evidence="9">
    <location>
        <begin position="528"/>
        <end position="548"/>
    </location>
</feature>
<dbReference type="SMART" id="SM00355">
    <property type="entry name" value="ZnF_C2H2"/>
    <property type="match status" value="3"/>
</dbReference>
<dbReference type="GO" id="GO:0010468">
    <property type="term" value="P:regulation of gene expression"/>
    <property type="evidence" value="ECO:0007669"/>
    <property type="project" value="TreeGrafter"/>
</dbReference>
<evidence type="ECO:0000256" key="9">
    <source>
        <dbReference type="SAM" id="MobiDB-lite"/>
    </source>
</evidence>
<dbReference type="PROSITE" id="PS00028">
    <property type="entry name" value="ZINC_FINGER_C2H2_1"/>
    <property type="match status" value="2"/>
</dbReference>
<feature type="domain" description="C2H2-type" evidence="10">
    <location>
        <begin position="255"/>
        <end position="282"/>
    </location>
</feature>
<evidence type="ECO:0000256" key="6">
    <source>
        <dbReference type="ARBA" id="ARBA00023242"/>
    </source>
</evidence>
<reference evidence="11" key="1">
    <citation type="journal article" date="2021" name="Nat. Commun.">
        <title>Genetic determinants of endophytism in the Arabidopsis root mycobiome.</title>
        <authorList>
            <person name="Mesny F."/>
            <person name="Miyauchi S."/>
            <person name="Thiergart T."/>
            <person name="Pickel B."/>
            <person name="Atanasova L."/>
            <person name="Karlsson M."/>
            <person name="Huettel B."/>
            <person name="Barry K.W."/>
            <person name="Haridas S."/>
            <person name="Chen C."/>
            <person name="Bauer D."/>
            <person name="Andreopoulos W."/>
            <person name="Pangilinan J."/>
            <person name="LaButti K."/>
            <person name="Riley R."/>
            <person name="Lipzen A."/>
            <person name="Clum A."/>
            <person name="Drula E."/>
            <person name="Henrissat B."/>
            <person name="Kohler A."/>
            <person name="Grigoriev I.V."/>
            <person name="Martin F.M."/>
            <person name="Hacquard S."/>
        </authorList>
    </citation>
    <scope>NUCLEOTIDE SEQUENCE</scope>
    <source>
        <strain evidence="11">MPI-SDFR-AT-0073</strain>
    </source>
</reference>
<dbReference type="InterPro" id="IPR050331">
    <property type="entry name" value="Zinc_finger"/>
</dbReference>
<keyword evidence="4 7" id="KW-0863">Zinc-finger</keyword>
<dbReference type="Proteomes" id="UP000758603">
    <property type="component" value="Unassembled WGS sequence"/>
</dbReference>
<feature type="region of interest" description="Disordered" evidence="9">
    <location>
        <begin position="225"/>
        <end position="254"/>
    </location>
</feature>
<dbReference type="EMBL" id="JAGPXC010000001">
    <property type="protein sequence ID" value="KAH6660098.1"/>
    <property type="molecule type" value="Genomic_DNA"/>
</dbReference>
<sequence>MASPKGPVATEAPPFSSSTVSQPSPISADSLQSLQADASRAAATLKRAREGTPTSPSSAIATQLTADYSPSKVAKLAHLASIRSPAPLTGAAALEDERRREEEEYRLRVSGASENPAYKVQAELMSAGALGLSRPQDAPVSLEGLPAVTIPTTTVNDSEPQADTSPTTTSMSGVSGAVTASPAPMDIDPQLERAGYIPQPQAQMEEKENTSLSYPGLVSAATAATQMPAPPPRGSSLPMTPGQQVGARSPSSKKHKCPYCETEFTRHHNLKSHLLTHSQEKPYACNVCQMRFRRLHDLKRHSKLHTGEKPHICPKCDRKFARGDALARHSKGPGGCVSRRGSMFGDDEFGDASHLEGDSSMSGVVYDGSNEGDMTEEDRRRLSLPNPTIKSQHAQGNQAIQEGYATHSRTYPPPPTAPGGRLFPPNVEHGSVNSATPGAAPTPGNAPIFSQTGMTDSPKPLSPGHAQDGNINRQRSPSLATQFQQQQFGRHQTDRQTPPVPGFVASDGRYAAQSGTQGAAEAAQAGATVQSSAPQATSGLGENGDGSTNNLFASDQGIWVYIHNLEESLKELSGRVATLEQTERSQEERVVQLTDEVTMLRAQLEPKSDVMVPEPAIS</sequence>
<evidence type="ECO:0000256" key="7">
    <source>
        <dbReference type="PROSITE-ProRule" id="PRU00042"/>
    </source>
</evidence>
<feature type="region of interest" description="Disordered" evidence="9">
    <location>
        <begin position="151"/>
        <end position="188"/>
    </location>
</feature>
<feature type="domain" description="C2H2-type" evidence="10">
    <location>
        <begin position="283"/>
        <end position="310"/>
    </location>
</feature>
<feature type="compositionally biased region" description="Polar residues" evidence="9">
    <location>
        <begin position="151"/>
        <end position="173"/>
    </location>
</feature>
<keyword evidence="8" id="KW-0175">Coiled coil</keyword>
<dbReference type="PANTHER" id="PTHR16515">
    <property type="entry name" value="PR DOMAIN ZINC FINGER PROTEIN"/>
    <property type="match status" value="1"/>
</dbReference>
<evidence type="ECO:0000256" key="8">
    <source>
        <dbReference type="SAM" id="Coils"/>
    </source>
</evidence>
<name>A0A9P8UXP8_9PEZI</name>
<keyword evidence="12" id="KW-1185">Reference proteome</keyword>
<dbReference type="RefSeq" id="XP_045964229.1">
    <property type="nucleotide sequence ID" value="XM_046096681.1"/>
</dbReference>
<keyword evidence="6" id="KW-0539">Nucleus</keyword>
<feature type="compositionally biased region" description="Polar residues" evidence="9">
    <location>
        <begin position="469"/>
        <end position="481"/>
    </location>
</feature>
<gene>
    <name evidence="11" type="ORF">BKA67DRAFT_40015</name>
</gene>
<dbReference type="PANTHER" id="PTHR16515:SF49">
    <property type="entry name" value="GASTRULA ZINC FINGER PROTEIN XLCGF49.1-LIKE-RELATED"/>
    <property type="match status" value="1"/>
</dbReference>
<evidence type="ECO:0000313" key="12">
    <source>
        <dbReference type="Proteomes" id="UP000758603"/>
    </source>
</evidence>
<dbReference type="OrthoDB" id="8117402at2759"/>
<keyword evidence="3" id="KW-0677">Repeat</keyword>
<feature type="compositionally biased region" description="Low complexity" evidence="9">
    <location>
        <begin position="435"/>
        <end position="447"/>
    </location>
</feature>
<evidence type="ECO:0000256" key="5">
    <source>
        <dbReference type="ARBA" id="ARBA00022833"/>
    </source>
</evidence>
<evidence type="ECO:0000256" key="4">
    <source>
        <dbReference type="ARBA" id="ARBA00022771"/>
    </source>
</evidence>
<protein>
    <recommendedName>
        <fullName evidence="10">C2H2-type domain-containing protein</fullName>
    </recommendedName>
</protein>
<comment type="caution">
    <text evidence="11">The sequence shown here is derived from an EMBL/GenBank/DDBJ whole genome shotgun (WGS) entry which is preliminary data.</text>
</comment>
<dbReference type="Pfam" id="PF00096">
    <property type="entry name" value="zf-C2H2"/>
    <property type="match status" value="2"/>
</dbReference>
<dbReference type="FunFam" id="3.30.160.60:FF:000446">
    <property type="entry name" value="Zinc finger protein"/>
    <property type="match status" value="1"/>
</dbReference>
<dbReference type="InterPro" id="IPR013087">
    <property type="entry name" value="Znf_C2H2_type"/>
</dbReference>
<proteinExistence type="predicted"/>
<dbReference type="GO" id="GO:1990837">
    <property type="term" value="F:sequence-specific double-stranded DNA binding"/>
    <property type="evidence" value="ECO:0007669"/>
    <property type="project" value="UniProtKB-ARBA"/>
</dbReference>
<feature type="compositionally biased region" description="Low complexity" evidence="9">
    <location>
        <begin position="13"/>
        <end position="27"/>
    </location>
</feature>
<dbReference type="SUPFAM" id="SSF57667">
    <property type="entry name" value="beta-beta-alpha zinc fingers"/>
    <property type="match status" value="2"/>
</dbReference>
<feature type="region of interest" description="Disordered" evidence="9">
    <location>
        <begin position="348"/>
        <end position="379"/>
    </location>
</feature>
<keyword evidence="5" id="KW-0862">Zinc</keyword>
<evidence type="ECO:0000256" key="1">
    <source>
        <dbReference type="ARBA" id="ARBA00004123"/>
    </source>
</evidence>
<feature type="compositionally biased region" description="Polar residues" evidence="9">
    <location>
        <begin position="52"/>
        <end position="61"/>
    </location>
</feature>
<evidence type="ECO:0000259" key="10">
    <source>
        <dbReference type="PROSITE" id="PS50157"/>
    </source>
</evidence>
<feature type="region of interest" description="Disordered" evidence="9">
    <location>
        <begin position="406"/>
        <end position="548"/>
    </location>
</feature>